<keyword evidence="4" id="KW-0067">ATP-binding</keyword>
<keyword evidence="8" id="KW-1185">Reference proteome</keyword>
<dbReference type="GO" id="GO:0005524">
    <property type="term" value="F:ATP binding"/>
    <property type="evidence" value="ECO:0007669"/>
    <property type="project" value="UniProtKB-KW"/>
</dbReference>
<dbReference type="RefSeq" id="WP_013780388.1">
    <property type="nucleotide sequence ID" value="NC_015520.1"/>
</dbReference>
<evidence type="ECO:0000256" key="1">
    <source>
        <dbReference type="ARBA" id="ARBA00022679"/>
    </source>
</evidence>
<dbReference type="InterPro" id="IPR014721">
    <property type="entry name" value="Ribsml_uS5_D2-typ_fold_subgr"/>
</dbReference>
<feature type="domain" description="GHMP kinase C-terminal" evidence="6">
    <location>
        <begin position="196"/>
        <end position="255"/>
    </location>
</feature>
<dbReference type="Proteomes" id="UP000008457">
    <property type="component" value="Chromosome"/>
</dbReference>
<keyword evidence="2" id="KW-0547">Nucleotide-binding</keyword>
<dbReference type="PIRSF" id="PIRSF033887">
    <property type="entry name" value="PduX"/>
    <property type="match status" value="1"/>
</dbReference>
<protein>
    <submittedName>
        <fullName evidence="7">GHMP kinase</fullName>
    </submittedName>
</protein>
<keyword evidence="1" id="KW-0808">Transferase</keyword>
<dbReference type="KEGG" id="mas:Mahau_0759"/>
<dbReference type="GO" id="GO:0016301">
    <property type="term" value="F:kinase activity"/>
    <property type="evidence" value="ECO:0007669"/>
    <property type="project" value="UniProtKB-KW"/>
</dbReference>
<dbReference type="Pfam" id="PF00288">
    <property type="entry name" value="GHMP_kinases_N"/>
    <property type="match status" value="1"/>
</dbReference>
<reference evidence="7 8" key="2">
    <citation type="journal article" date="2011" name="Stand. Genomic Sci.">
        <title>Complete genome sequence of Mahella australiensis type strain (50-1 BON).</title>
        <authorList>
            <person name="Sikorski J."/>
            <person name="Teshima H."/>
            <person name="Nolan M."/>
            <person name="Lucas S."/>
            <person name="Hammon N."/>
            <person name="Deshpande S."/>
            <person name="Cheng J.F."/>
            <person name="Pitluck S."/>
            <person name="Liolios K."/>
            <person name="Pagani I."/>
            <person name="Ivanova N."/>
            <person name="Huntemann M."/>
            <person name="Mavromatis K."/>
            <person name="Ovchinikova G."/>
            <person name="Pati A."/>
            <person name="Tapia R."/>
            <person name="Han C."/>
            <person name="Goodwin L."/>
            <person name="Chen A."/>
            <person name="Palaniappan K."/>
            <person name="Land M."/>
            <person name="Hauser L."/>
            <person name="Ngatchou-Djao O.D."/>
            <person name="Rohde M."/>
            <person name="Pukall R."/>
            <person name="Spring S."/>
            <person name="Abt B."/>
            <person name="Goker M."/>
            <person name="Detter J.C."/>
            <person name="Woyke T."/>
            <person name="Bristow J."/>
            <person name="Markowitz V."/>
            <person name="Hugenholtz P."/>
            <person name="Eisen J.A."/>
            <person name="Kyrpides N.C."/>
            <person name="Klenk H.P."/>
            <person name="Lapidus A."/>
        </authorList>
    </citation>
    <scope>NUCLEOTIDE SEQUENCE [LARGE SCALE GENOMIC DNA]</scope>
    <source>
        <strain evidence="8">DSM 15567 / CIP 107919 / 50-1 BON</strain>
    </source>
</reference>
<dbReference type="STRING" id="697281.Mahau_0759"/>
<dbReference type="eggNOG" id="COG4542">
    <property type="taxonomic scope" value="Bacteria"/>
</dbReference>
<dbReference type="InterPro" id="IPR012363">
    <property type="entry name" value="PduX"/>
</dbReference>
<reference evidence="8" key="1">
    <citation type="submission" date="2010-11" db="EMBL/GenBank/DDBJ databases">
        <title>The complete genome of Mahella australiensis DSM 15567.</title>
        <authorList>
            <consortium name="US DOE Joint Genome Institute (JGI-PGF)"/>
            <person name="Lucas S."/>
            <person name="Copeland A."/>
            <person name="Lapidus A."/>
            <person name="Bruce D."/>
            <person name="Goodwin L."/>
            <person name="Pitluck S."/>
            <person name="Kyrpides N."/>
            <person name="Mavromatis K."/>
            <person name="Pagani I."/>
            <person name="Ivanova N."/>
            <person name="Teshima H."/>
            <person name="Brettin T."/>
            <person name="Detter J.C."/>
            <person name="Han C."/>
            <person name="Tapia R."/>
            <person name="Land M."/>
            <person name="Hauser L."/>
            <person name="Markowitz V."/>
            <person name="Cheng J.-F."/>
            <person name="Hugenholtz P."/>
            <person name="Woyke T."/>
            <person name="Wu D."/>
            <person name="Spring S."/>
            <person name="Pukall R."/>
            <person name="Steenblock K."/>
            <person name="Schneider S."/>
            <person name="Klenk H.-P."/>
            <person name="Eisen J.A."/>
        </authorList>
    </citation>
    <scope>NUCLEOTIDE SEQUENCE [LARGE SCALE GENOMIC DNA]</scope>
    <source>
        <strain evidence="8">DSM 15567 / CIP 107919 / 50-1 BON</strain>
    </source>
</reference>
<organism evidence="7 8">
    <name type="scientific">Mahella australiensis (strain DSM 15567 / CIP 107919 / 50-1 BON)</name>
    <dbReference type="NCBI Taxonomy" id="697281"/>
    <lineage>
        <taxon>Bacteria</taxon>
        <taxon>Bacillati</taxon>
        <taxon>Bacillota</taxon>
        <taxon>Clostridia</taxon>
        <taxon>Thermoanaerobacterales</taxon>
        <taxon>Thermoanaerobacterales Family IV. Incertae Sedis</taxon>
        <taxon>Mahella</taxon>
    </lineage>
</organism>
<evidence type="ECO:0000259" key="5">
    <source>
        <dbReference type="Pfam" id="PF00288"/>
    </source>
</evidence>
<name>F4A155_MAHA5</name>
<dbReference type="Pfam" id="PF08544">
    <property type="entry name" value="GHMP_kinases_C"/>
    <property type="match status" value="1"/>
</dbReference>
<accession>F4A155</accession>
<dbReference type="Gene3D" id="3.30.230.10">
    <property type="match status" value="1"/>
</dbReference>
<evidence type="ECO:0000256" key="4">
    <source>
        <dbReference type="ARBA" id="ARBA00022840"/>
    </source>
</evidence>
<evidence type="ECO:0000313" key="7">
    <source>
        <dbReference type="EMBL" id="AEE95958.1"/>
    </source>
</evidence>
<evidence type="ECO:0000259" key="6">
    <source>
        <dbReference type="Pfam" id="PF08544"/>
    </source>
</evidence>
<dbReference type="InterPro" id="IPR013750">
    <property type="entry name" value="GHMP_kinase_C_dom"/>
</dbReference>
<proteinExistence type="predicted"/>
<gene>
    <name evidence="7" type="ordered locus">Mahau_0759</name>
</gene>
<evidence type="ECO:0000256" key="2">
    <source>
        <dbReference type="ARBA" id="ARBA00022741"/>
    </source>
</evidence>
<dbReference type="EMBL" id="CP002360">
    <property type="protein sequence ID" value="AEE95958.1"/>
    <property type="molecule type" value="Genomic_DNA"/>
</dbReference>
<feature type="domain" description="GHMP kinase N-terminal" evidence="5">
    <location>
        <begin position="60"/>
        <end position="127"/>
    </location>
</feature>
<dbReference type="HOGENOM" id="CLU_056896_0_0_9"/>
<dbReference type="PANTHER" id="PTHR43527">
    <property type="entry name" value="4-DIPHOSPHOCYTIDYL-2-C-METHYL-D-ERYTHRITOL KINASE, CHLOROPLASTIC"/>
    <property type="match status" value="1"/>
</dbReference>
<dbReference type="InterPro" id="IPR020568">
    <property type="entry name" value="Ribosomal_Su5_D2-typ_SF"/>
</dbReference>
<keyword evidence="3 7" id="KW-0418">Kinase</keyword>
<dbReference type="OrthoDB" id="4548147at2"/>
<dbReference type="AlphaFoldDB" id="F4A155"/>
<dbReference type="PANTHER" id="PTHR43527:SF1">
    <property type="entry name" value="L-THREONINE KINASE"/>
    <property type="match status" value="1"/>
</dbReference>
<dbReference type="SUPFAM" id="SSF54211">
    <property type="entry name" value="Ribosomal protein S5 domain 2-like"/>
    <property type="match status" value="1"/>
</dbReference>
<sequence>MSAREVTAICPGSCGELIQGIIGGRELLVSYPIDRYSEITVRSGDSNKTYRASCRKILHTAKAVVEYLDIPVNKLGTFEIIRRSSLPLGKGMSSSTADIGATAAAVASFFGYELTSDEIAAMAASIEPTDGILYEDLMLFDAVNGEAVEVIGPVPSLKVLVLEGVGLVDTICFHKKRSYVPIIDAAYDALRSGVSTGDWAVMGNAAIMSARLYQSVLPKPYLDDIIDIALRTGAYGVNVAHTGTALGIIMNEDTDECALVEVLRTRGILEFYGRHYVVRMVKGGPRLTS</sequence>
<evidence type="ECO:0000313" key="8">
    <source>
        <dbReference type="Proteomes" id="UP000008457"/>
    </source>
</evidence>
<evidence type="ECO:0000256" key="3">
    <source>
        <dbReference type="ARBA" id="ARBA00022777"/>
    </source>
</evidence>
<dbReference type="InterPro" id="IPR006204">
    <property type="entry name" value="GHMP_kinase_N_dom"/>
</dbReference>